<sequence length="348" mass="39057">MKALLKFLIKTALILGFPFYVPILYVEFACRGEPLADDYASLLPPEHHRPEARTLMTYPEWHIVHAYTDYARVIEDEDPHDFSFLGAIWGFWSSLCTLNEASAAHGGVDGETKQMVYVIGASFTAEMLLKAAYEETFGHIAALIRGPEREPLDDLSARQAAEYAAFLRQTPWYKYDFLEDDRELDLAATDTPRDNEREIALGIENRVKARYAAFIADRVAEIGPDEQSLRMVAWGLSPSQFGAYDGVSVIGPREPGVELEVPRYAKLTKLLEQMALDGAEFVEIAGNDDILITVLSDRVKQAPGSLMSVGVQGTDDRRFLMLVKVPELAETLRGMQEGLLRLEHIHDY</sequence>
<evidence type="ECO:0000313" key="3">
    <source>
        <dbReference type="Proteomes" id="UP001597135"/>
    </source>
</evidence>
<evidence type="ECO:0000256" key="1">
    <source>
        <dbReference type="SAM" id="Phobius"/>
    </source>
</evidence>
<dbReference type="Proteomes" id="UP001597135">
    <property type="component" value="Unassembled WGS sequence"/>
</dbReference>
<dbReference type="EMBL" id="JBHTMU010000033">
    <property type="protein sequence ID" value="MFD1343900.1"/>
    <property type="molecule type" value="Genomic_DNA"/>
</dbReference>
<comment type="caution">
    <text evidence="2">The sequence shown here is derived from an EMBL/GenBank/DDBJ whole genome shotgun (WGS) entry which is preliminary data.</text>
</comment>
<dbReference type="RefSeq" id="WP_386805239.1">
    <property type="nucleotide sequence ID" value="NZ_JBHTMU010000033.1"/>
</dbReference>
<keyword evidence="1" id="KW-0472">Membrane</keyword>
<reference evidence="3" key="1">
    <citation type="journal article" date="2019" name="Int. J. Syst. Evol. Microbiol.">
        <title>The Global Catalogue of Microorganisms (GCM) 10K type strain sequencing project: providing services to taxonomists for standard genome sequencing and annotation.</title>
        <authorList>
            <consortium name="The Broad Institute Genomics Platform"/>
            <consortium name="The Broad Institute Genome Sequencing Center for Infectious Disease"/>
            <person name="Wu L."/>
            <person name="Ma J."/>
        </authorList>
    </citation>
    <scope>NUCLEOTIDE SEQUENCE [LARGE SCALE GENOMIC DNA]</scope>
    <source>
        <strain evidence="3">CCUG 62953</strain>
    </source>
</reference>
<protein>
    <submittedName>
        <fullName evidence="2">Uncharacterized protein</fullName>
    </submittedName>
</protein>
<accession>A0ABW3ZM87</accession>
<keyword evidence="3" id="KW-1185">Reference proteome</keyword>
<proteinExistence type="predicted"/>
<organism evidence="2 3">
    <name type="scientific">Litorisediminicola beolgyonensis</name>
    <dbReference type="NCBI Taxonomy" id="1173614"/>
    <lineage>
        <taxon>Bacteria</taxon>
        <taxon>Pseudomonadati</taxon>
        <taxon>Pseudomonadota</taxon>
        <taxon>Alphaproteobacteria</taxon>
        <taxon>Rhodobacterales</taxon>
        <taxon>Paracoccaceae</taxon>
        <taxon>Litorisediminicola</taxon>
    </lineage>
</organism>
<name>A0ABW3ZM87_9RHOB</name>
<gene>
    <name evidence="2" type="ORF">ACFQ4E_15840</name>
</gene>
<evidence type="ECO:0000313" key="2">
    <source>
        <dbReference type="EMBL" id="MFD1343900.1"/>
    </source>
</evidence>
<feature type="transmembrane region" description="Helical" evidence="1">
    <location>
        <begin position="7"/>
        <end position="26"/>
    </location>
</feature>
<keyword evidence="1" id="KW-1133">Transmembrane helix</keyword>
<keyword evidence="1" id="KW-0812">Transmembrane</keyword>